<reference evidence="1 2" key="1">
    <citation type="journal article" date="2016" name="Sci. Rep.">
        <title>Insights into Adaptations to a Near-Obligate Nematode Endoparasitic Lifestyle from the Finished Genome of Drechmeria coniospora.</title>
        <authorList>
            <person name="Zhang L."/>
            <person name="Zhou Z."/>
            <person name="Guo Q."/>
            <person name="Fokkens L."/>
            <person name="Miskei M."/>
            <person name="Pocsi I."/>
            <person name="Zhang W."/>
            <person name="Chen M."/>
            <person name="Wang L."/>
            <person name="Sun Y."/>
            <person name="Donzelli B.G."/>
            <person name="Gibson D.M."/>
            <person name="Nelson D.R."/>
            <person name="Luo J.G."/>
            <person name="Rep M."/>
            <person name="Liu H."/>
            <person name="Yang S."/>
            <person name="Wang J."/>
            <person name="Krasnoff S.B."/>
            <person name="Xu Y."/>
            <person name="Molnar I."/>
            <person name="Lin M."/>
        </authorList>
    </citation>
    <scope>NUCLEOTIDE SEQUENCE [LARGE SCALE GENOMIC DNA]</scope>
    <source>
        <strain evidence="1 2">ARSEF 6962</strain>
    </source>
</reference>
<dbReference type="Proteomes" id="UP000076580">
    <property type="component" value="Chromosome 01"/>
</dbReference>
<protein>
    <submittedName>
        <fullName evidence="1">Uncharacterized protein</fullName>
    </submittedName>
</protein>
<proteinExistence type="predicted"/>
<comment type="caution">
    <text evidence="1">The sequence shown here is derived from an EMBL/GenBank/DDBJ whole genome shotgun (WGS) entry which is preliminary data.</text>
</comment>
<evidence type="ECO:0000313" key="1">
    <source>
        <dbReference type="EMBL" id="KYK59106.1"/>
    </source>
</evidence>
<organism evidence="1 2">
    <name type="scientific">Drechmeria coniospora</name>
    <name type="common">Nematophagous fungus</name>
    <name type="synonym">Meria coniospora</name>
    <dbReference type="NCBI Taxonomy" id="98403"/>
    <lineage>
        <taxon>Eukaryota</taxon>
        <taxon>Fungi</taxon>
        <taxon>Dikarya</taxon>
        <taxon>Ascomycota</taxon>
        <taxon>Pezizomycotina</taxon>
        <taxon>Sordariomycetes</taxon>
        <taxon>Hypocreomycetidae</taxon>
        <taxon>Hypocreales</taxon>
        <taxon>Ophiocordycipitaceae</taxon>
        <taxon>Drechmeria</taxon>
    </lineage>
</organism>
<dbReference type="AlphaFoldDB" id="A0A151GPT4"/>
<evidence type="ECO:0000313" key="2">
    <source>
        <dbReference type="Proteomes" id="UP000076580"/>
    </source>
</evidence>
<gene>
    <name evidence="1" type="ORF">DCS_00236</name>
</gene>
<dbReference type="RefSeq" id="XP_040658458.1">
    <property type="nucleotide sequence ID" value="XM_040797575.1"/>
</dbReference>
<name>A0A151GPT4_DRECN</name>
<accession>A0A151GPT4</accession>
<dbReference type="EMBL" id="LAYC01000001">
    <property type="protein sequence ID" value="KYK59106.1"/>
    <property type="molecule type" value="Genomic_DNA"/>
</dbReference>
<dbReference type="InParanoid" id="A0A151GPT4"/>
<sequence length="137" mass="15380">MHFAQTRVEVCWGGAWPSSACVAPWSHVARLVRTDQNNISAACRLVRLRADLILPARDGSAQQRTVRPTGLTSTLFRPETCAAANVAIRSRHSTLRTVRHSIGRSRHPQPPRQTRNQNRFVWQLARHSIGEDLVVCP</sequence>
<dbReference type="GeneID" id="63712879"/>
<keyword evidence="2" id="KW-1185">Reference proteome</keyword>